<dbReference type="Pfam" id="PF18962">
    <property type="entry name" value="Por_Secre_tail"/>
    <property type="match status" value="1"/>
</dbReference>
<keyword evidence="2" id="KW-0732">Signal</keyword>
<dbReference type="InterPro" id="IPR026444">
    <property type="entry name" value="Secre_tail"/>
</dbReference>
<dbReference type="Proteomes" id="UP000175968">
    <property type="component" value="Chromosome"/>
</dbReference>
<dbReference type="SUPFAM" id="SSF55486">
    <property type="entry name" value="Metalloproteases ('zincins'), catalytic domain"/>
    <property type="match status" value="1"/>
</dbReference>
<dbReference type="GO" id="GO:0006508">
    <property type="term" value="P:proteolysis"/>
    <property type="evidence" value="ECO:0007669"/>
    <property type="project" value="UniProtKB-KW"/>
</dbReference>
<evidence type="ECO:0000256" key="1">
    <source>
        <dbReference type="ARBA" id="ARBA00022670"/>
    </source>
</evidence>
<dbReference type="InterPro" id="IPR024079">
    <property type="entry name" value="MetalloPept_cat_dom_sf"/>
</dbReference>
<name>A0AAC9N3I8_9FLAO</name>
<dbReference type="SUPFAM" id="SSF49785">
    <property type="entry name" value="Galactose-binding domain-like"/>
    <property type="match status" value="1"/>
</dbReference>
<dbReference type="AlphaFoldDB" id="A0AAC9N3I8"/>
<gene>
    <name evidence="5" type="ORF">EM308_05105</name>
</gene>
<evidence type="ECO:0000256" key="2">
    <source>
        <dbReference type="ARBA" id="ARBA00022729"/>
    </source>
</evidence>
<evidence type="ECO:0000313" key="6">
    <source>
        <dbReference type="Proteomes" id="UP000175968"/>
    </source>
</evidence>
<dbReference type="Gene3D" id="2.60.40.10">
    <property type="entry name" value="Immunoglobulins"/>
    <property type="match status" value="1"/>
</dbReference>
<dbReference type="KEGG" id="fgl:EM308_05105"/>
<sequence>MKRLLFFLIVFVLNFVGFSQVKSSWKSINPTQKVLVSKQENDLGLNHQLLFSLNESEFRQSLTALQSKTETTIAVAIPNGEGKTEEFAVVESSNFAPELQAKYPEIRSYSGTGITDPKASISFSVSPDGVSTMVLRGDSDSEFIERADNDKSIYVLSSSKKREKGILPLTCKTVDVVLNKDLVKKTAEIKATNGVFKTLRLALSCTGEYTQFFGGTVNNALAAMNATMTRVNGIFNRDLATKLEIISNNSIIIYTDAATDPYSDAKAGVAGAWNTELQKNLTSVIGDANYDIGHLFGASGGGGDAGCIGCVCVNPTTAEPKGKGSGFTSPSNGTPKGDLFDIDFVAHEMGHQLGANHTFSYDIEGSGVSVEPGSGSTIMGYAGITDYDVQDYSDDYFAYASIVQIQSNLSTKTCPVSTTFLNQKPVVNAGLDYTIPKSTAFVLNGTATDPDGNTMTYCWEQNDSASSPESDSKSIAYATKTNGPNFRSFLPVNVTNRYFPAFAKVLGGQLVSTWEAVPSVARNLSFAFTVRDNAALGSGQTNSDVMILTVDATKGPFAITSQNVADSSWVLGSSQTITWSVNGSDVLAGASNVNIKMSTDGGLTFPIVLAPNTPNDGSEVVTAPLTAAKNCRILIEPTANVFYAINSKPFALGYSISTTCNTAAYSTGLPAAIPESTTYAERTIDVPATTSEISDVNVNVKFTHTYISDVQIELVSPKGTVVKLFDKACGSTNSSLDLTYDDTGGALTCGMTANQTVTPAGNLSAFNGENPSGTWILRFRDNGVGDSGTLNSASVTICSSSYTTLATKHFETNDFVLYPNPNKGNFNIRFSSSNTTDIQVLVTDLSGRKIYDKKFANTGDFNQNIQLKNAAAGTYIVTVVDGDRKEVSKIIVK</sequence>
<dbReference type="Pfam" id="PF13583">
    <property type="entry name" value="Reprolysin_4"/>
    <property type="match status" value="1"/>
</dbReference>
<protein>
    <submittedName>
        <fullName evidence="5">Propanediol utilization protein</fullName>
    </submittedName>
</protein>
<keyword evidence="3" id="KW-0378">Hydrolase</keyword>
<keyword evidence="6" id="KW-1185">Reference proteome</keyword>
<dbReference type="InterPro" id="IPR013783">
    <property type="entry name" value="Ig-like_fold"/>
</dbReference>
<reference evidence="5 6" key="1">
    <citation type="submission" date="2016-10" db="EMBL/GenBank/DDBJ databases">
        <title>Flavobacterium gilvum sp. nov., isolated from stream water.</title>
        <authorList>
            <person name="Shin S.-K."/>
            <person name="Cho Y.-J."/>
            <person name="Yi H."/>
        </authorList>
    </citation>
    <scope>NUCLEOTIDE SEQUENCE [LARGE SCALE GENOMIC DNA]</scope>
    <source>
        <strain evidence="5 6">EM1308</strain>
    </source>
</reference>
<dbReference type="Gene3D" id="2.60.120.260">
    <property type="entry name" value="Galactose-binding domain-like"/>
    <property type="match status" value="1"/>
</dbReference>
<evidence type="ECO:0000259" key="4">
    <source>
        <dbReference type="PROSITE" id="PS51829"/>
    </source>
</evidence>
<dbReference type="Gene3D" id="3.40.390.10">
    <property type="entry name" value="Collagenase (Catalytic Domain)"/>
    <property type="match status" value="1"/>
</dbReference>
<keyword evidence="1" id="KW-0645">Protease</keyword>
<dbReference type="Pfam" id="PF01483">
    <property type="entry name" value="P_proprotein"/>
    <property type="match status" value="1"/>
</dbReference>
<dbReference type="InterPro" id="IPR002884">
    <property type="entry name" value="P_dom"/>
</dbReference>
<dbReference type="GO" id="GO:0004252">
    <property type="term" value="F:serine-type endopeptidase activity"/>
    <property type="evidence" value="ECO:0007669"/>
    <property type="project" value="InterPro"/>
</dbReference>
<accession>A0AAC9N3I8</accession>
<evidence type="ECO:0000256" key="3">
    <source>
        <dbReference type="ARBA" id="ARBA00022801"/>
    </source>
</evidence>
<organism evidence="5 6">
    <name type="scientific">Flavobacterium gilvum</name>
    <dbReference type="NCBI Taxonomy" id="1492737"/>
    <lineage>
        <taxon>Bacteria</taxon>
        <taxon>Pseudomonadati</taxon>
        <taxon>Bacteroidota</taxon>
        <taxon>Flavobacteriia</taxon>
        <taxon>Flavobacteriales</taxon>
        <taxon>Flavobacteriaceae</taxon>
        <taxon>Flavobacterium</taxon>
    </lineage>
</organism>
<dbReference type="EMBL" id="CP017479">
    <property type="protein sequence ID" value="AOW08935.1"/>
    <property type="molecule type" value="Genomic_DNA"/>
</dbReference>
<dbReference type="RefSeq" id="WP_035633480.1">
    <property type="nucleotide sequence ID" value="NZ_CP017479.1"/>
</dbReference>
<dbReference type="GO" id="GO:0008237">
    <property type="term" value="F:metallopeptidase activity"/>
    <property type="evidence" value="ECO:0007669"/>
    <property type="project" value="InterPro"/>
</dbReference>
<dbReference type="PROSITE" id="PS51829">
    <property type="entry name" value="P_HOMO_B"/>
    <property type="match status" value="1"/>
</dbReference>
<dbReference type="NCBIfam" id="TIGR04183">
    <property type="entry name" value="Por_Secre_tail"/>
    <property type="match status" value="1"/>
</dbReference>
<dbReference type="InterPro" id="IPR008979">
    <property type="entry name" value="Galactose-bd-like_sf"/>
</dbReference>
<feature type="domain" description="P/Homo B" evidence="4">
    <location>
        <begin position="647"/>
        <end position="807"/>
    </location>
</feature>
<evidence type="ECO:0000313" key="5">
    <source>
        <dbReference type="EMBL" id="AOW08935.1"/>
    </source>
</evidence>
<proteinExistence type="predicted"/>